<evidence type="ECO:0008006" key="3">
    <source>
        <dbReference type="Google" id="ProtNLM"/>
    </source>
</evidence>
<proteinExistence type="predicted"/>
<sequence length="252" mass="30426">MIPEIKPFLTKENIEKYGKQNSHLQDDGFIKMMMKEVEEDFYEKRREGENDDFLCQLIRLNKIKDFITFVEQTNISLDNIIKNSIFETSQVLIDNDSYVSLINYAAFFGSNDIIKYMIMKGAKLTSEMWIYAIHGRNAEMIRYLEENHISPPDNKYDQILEESIKCHHNDVSNYIIDYLMKEEDLQKNIEKQYYNNLYRYAVESRNYCFFPTNMKYKNMFFYLCEFDYYTLVKLYLEEGNININDRIKMLIF</sequence>
<dbReference type="SUPFAM" id="SSF48403">
    <property type="entry name" value="Ankyrin repeat"/>
    <property type="match status" value="1"/>
</dbReference>
<organism evidence="1 2">
    <name type="scientific">Tritrichomonas musculus</name>
    <dbReference type="NCBI Taxonomy" id="1915356"/>
    <lineage>
        <taxon>Eukaryota</taxon>
        <taxon>Metamonada</taxon>
        <taxon>Parabasalia</taxon>
        <taxon>Tritrichomonadida</taxon>
        <taxon>Tritrichomonadidae</taxon>
        <taxon>Tritrichomonas</taxon>
    </lineage>
</organism>
<gene>
    <name evidence="1" type="ORF">M9Y10_019842</name>
</gene>
<dbReference type="InterPro" id="IPR036770">
    <property type="entry name" value="Ankyrin_rpt-contain_sf"/>
</dbReference>
<protein>
    <recommendedName>
        <fullName evidence="3">DUF3447 domain-containing protein</fullName>
    </recommendedName>
</protein>
<name>A0ABR2HHJ9_9EUKA</name>
<dbReference type="EMBL" id="JAPFFF010000028">
    <property type="protein sequence ID" value="KAK8847256.1"/>
    <property type="molecule type" value="Genomic_DNA"/>
</dbReference>
<evidence type="ECO:0000313" key="1">
    <source>
        <dbReference type="EMBL" id="KAK8847256.1"/>
    </source>
</evidence>
<dbReference type="PANTHER" id="PTHR24159:SF5">
    <property type="entry name" value="ANK_REP_REGION DOMAIN-CONTAINING PROTEIN"/>
    <property type="match status" value="1"/>
</dbReference>
<reference evidence="1 2" key="1">
    <citation type="submission" date="2024-04" db="EMBL/GenBank/DDBJ databases">
        <title>Tritrichomonas musculus Genome.</title>
        <authorList>
            <person name="Alves-Ferreira E."/>
            <person name="Grigg M."/>
            <person name="Lorenzi H."/>
            <person name="Galac M."/>
        </authorList>
    </citation>
    <scope>NUCLEOTIDE SEQUENCE [LARGE SCALE GENOMIC DNA]</scope>
    <source>
        <strain evidence="1 2">EAF2021</strain>
    </source>
</reference>
<dbReference type="PANTHER" id="PTHR24159">
    <property type="match status" value="1"/>
</dbReference>
<dbReference type="Gene3D" id="1.25.40.20">
    <property type="entry name" value="Ankyrin repeat-containing domain"/>
    <property type="match status" value="1"/>
</dbReference>
<dbReference type="Proteomes" id="UP001470230">
    <property type="component" value="Unassembled WGS sequence"/>
</dbReference>
<evidence type="ECO:0000313" key="2">
    <source>
        <dbReference type="Proteomes" id="UP001470230"/>
    </source>
</evidence>
<accession>A0ABR2HHJ9</accession>
<comment type="caution">
    <text evidence="1">The sequence shown here is derived from an EMBL/GenBank/DDBJ whole genome shotgun (WGS) entry which is preliminary data.</text>
</comment>
<keyword evidence="2" id="KW-1185">Reference proteome</keyword>